<reference evidence="4 5" key="1">
    <citation type="submission" date="2017-11" db="EMBL/GenBank/DDBJ databases">
        <title>Draft genome sequence of Rhizobiales bacterium SY3-13.</title>
        <authorList>
            <person name="Sun C."/>
        </authorList>
    </citation>
    <scope>NUCLEOTIDE SEQUENCE [LARGE SCALE GENOMIC DNA]</scope>
    <source>
        <strain evidence="4 5">SY3-13</strain>
    </source>
</reference>
<evidence type="ECO:0000259" key="3">
    <source>
        <dbReference type="Pfam" id="PF20803"/>
    </source>
</evidence>
<keyword evidence="5" id="KW-1185">Reference proteome</keyword>
<dbReference type="RefSeq" id="WP_109794455.1">
    <property type="nucleotide sequence ID" value="NZ_PHIG01000004.1"/>
</dbReference>
<evidence type="ECO:0000259" key="1">
    <source>
        <dbReference type="Pfam" id="PF07848"/>
    </source>
</evidence>
<protein>
    <submittedName>
        <fullName evidence="4">Phenylacetic acid degradation operon negative regulatory protein PaaX</fullName>
    </submittedName>
</protein>
<comment type="caution">
    <text evidence="4">The sequence shown here is derived from an EMBL/GenBank/DDBJ whole genome shotgun (WGS) entry which is preliminary data.</text>
</comment>
<evidence type="ECO:0000313" key="4">
    <source>
        <dbReference type="EMBL" id="PJK31630.1"/>
    </source>
</evidence>
<dbReference type="NCBIfam" id="TIGR02277">
    <property type="entry name" value="PaaX_trns_reg"/>
    <property type="match status" value="1"/>
</dbReference>
<dbReference type="InterPro" id="IPR011965">
    <property type="entry name" value="PaaX_trns_reg"/>
</dbReference>
<dbReference type="Pfam" id="PF08223">
    <property type="entry name" value="PaaX_C"/>
    <property type="match status" value="1"/>
</dbReference>
<dbReference type="Pfam" id="PF07848">
    <property type="entry name" value="PaaX"/>
    <property type="match status" value="1"/>
</dbReference>
<evidence type="ECO:0000259" key="2">
    <source>
        <dbReference type="Pfam" id="PF08223"/>
    </source>
</evidence>
<dbReference type="InterPro" id="IPR012906">
    <property type="entry name" value="PaaX-like_N"/>
</dbReference>
<dbReference type="Pfam" id="PF20803">
    <property type="entry name" value="PaaX_M"/>
    <property type="match status" value="1"/>
</dbReference>
<evidence type="ECO:0000313" key="5">
    <source>
        <dbReference type="Proteomes" id="UP000229498"/>
    </source>
</evidence>
<feature type="domain" description="Transcriptional repressor PaaX-like N-terminal" evidence="1">
    <location>
        <begin position="23"/>
        <end position="89"/>
    </location>
</feature>
<dbReference type="PANTHER" id="PTHR30319:SF1">
    <property type="entry name" value="TRANSCRIPTIONAL REPRESSOR PAAX"/>
    <property type="match status" value="1"/>
</dbReference>
<dbReference type="Gene3D" id="1.20.58.1460">
    <property type="match status" value="1"/>
</dbReference>
<dbReference type="Proteomes" id="UP000229498">
    <property type="component" value="Unassembled WGS sequence"/>
</dbReference>
<dbReference type="OrthoDB" id="2270427at2"/>
<dbReference type="PANTHER" id="PTHR30319">
    <property type="entry name" value="PHENYLACETIC ACID REGULATOR-RELATED TRANSCRIPTIONAL REPRESSOR"/>
    <property type="match status" value="1"/>
</dbReference>
<dbReference type="InterPro" id="IPR036388">
    <property type="entry name" value="WH-like_DNA-bd_sf"/>
</dbReference>
<name>A0A2M9G7E7_9PROT</name>
<dbReference type="PIRSF" id="PIRSF020623">
    <property type="entry name" value="PaaX"/>
    <property type="match status" value="1"/>
</dbReference>
<dbReference type="Gene3D" id="1.10.10.10">
    <property type="entry name" value="Winged helix-like DNA-binding domain superfamily/Winged helix DNA-binding domain"/>
    <property type="match status" value="1"/>
</dbReference>
<dbReference type="InterPro" id="IPR048846">
    <property type="entry name" value="PaaX-like_central"/>
</dbReference>
<accession>A0A2M9G7E7</accession>
<feature type="domain" description="Transcriptional repressor PaaX-like C-terminal" evidence="2">
    <location>
        <begin position="195"/>
        <end position="281"/>
    </location>
</feature>
<dbReference type="InterPro" id="IPR013225">
    <property type="entry name" value="PaaX_C"/>
</dbReference>
<dbReference type="AlphaFoldDB" id="A0A2M9G7E7"/>
<proteinExistence type="predicted"/>
<dbReference type="EMBL" id="PHIG01000004">
    <property type="protein sequence ID" value="PJK31630.1"/>
    <property type="molecule type" value="Genomic_DNA"/>
</dbReference>
<dbReference type="Gene3D" id="3.30.70.2650">
    <property type="match status" value="1"/>
</dbReference>
<organism evidence="4 5">
    <name type="scientific">Minwuia thermotolerans</name>
    <dbReference type="NCBI Taxonomy" id="2056226"/>
    <lineage>
        <taxon>Bacteria</taxon>
        <taxon>Pseudomonadati</taxon>
        <taxon>Pseudomonadota</taxon>
        <taxon>Alphaproteobacteria</taxon>
        <taxon>Minwuiales</taxon>
        <taxon>Minwuiaceae</taxon>
        <taxon>Minwuia</taxon>
    </lineage>
</organism>
<dbReference type="GO" id="GO:0006351">
    <property type="term" value="P:DNA-templated transcription"/>
    <property type="evidence" value="ECO:0007669"/>
    <property type="project" value="InterPro"/>
</dbReference>
<feature type="domain" description="Transcriptional repressor PaaX-like central Cas2-like" evidence="3">
    <location>
        <begin position="109"/>
        <end position="177"/>
    </location>
</feature>
<gene>
    <name evidence="4" type="primary">paaX</name>
    <name evidence="4" type="ORF">CVT23_00835</name>
</gene>
<sequence>MPEATAAPLPDIAGRLIERIAIRAPSLIVTVWGDTIAAHGEAVWLGSLIRLMGDFGLNERVVRTSVFRLQKDNWLAREQIGRRSLYDLTPSARRISAAGDSRIYRPAPPEWRGEWLVLILGPSTAEVREKLRRELLLQGFGSPSPGVFVRPDGDFASARDLLEEFGVAEDVVAFHSDGALTDGLGPVRRMVAHAWDHAALEQGYREFIQLFRPVLAEAAGLDDRARFVVRTLLIHEFRRVTLRDPMLPAELLPADWPGQRARDLCAAIYRAIHAGAARHAMAVLETRAGRLPKPRAAYYDRFGGIDWENGDRQQAAARGGTDR</sequence>